<feature type="compositionally biased region" description="Polar residues" evidence="6">
    <location>
        <begin position="253"/>
        <end position="262"/>
    </location>
</feature>
<evidence type="ECO:0000256" key="7">
    <source>
        <dbReference type="SAM" id="Phobius"/>
    </source>
</evidence>
<keyword evidence="1" id="KW-0732">Signal</keyword>
<keyword evidence="7" id="KW-0472">Membrane</keyword>
<evidence type="ECO:0000313" key="10">
    <source>
        <dbReference type="Proteomes" id="UP000230750"/>
    </source>
</evidence>
<feature type="region of interest" description="Disordered" evidence="6">
    <location>
        <begin position="244"/>
        <end position="275"/>
    </location>
</feature>
<dbReference type="SUPFAM" id="SSF56487">
    <property type="entry name" value="SRCR-like"/>
    <property type="match status" value="2"/>
</dbReference>
<feature type="transmembrane region" description="Helical" evidence="7">
    <location>
        <begin position="155"/>
        <end position="177"/>
    </location>
</feature>
<keyword evidence="2" id="KW-0677">Repeat</keyword>
<dbReference type="PANTHER" id="PTHR19331:SF465">
    <property type="entry name" value="EGG PEPTIDE SPERACT RECEPTOR"/>
    <property type="match status" value="1"/>
</dbReference>
<evidence type="ECO:0000256" key="1">
    <source>
        <dbReference type="ARBA" id="ARBA00022729"/>
    </source>
</evidence>
<feature type="domain" description="SRCR" evidence="8">
    <location>
        <begin position="1"/>
        <end position="38"/>
    </location>
</feature>
<dbReference type="STRING" id="307972.A0A2G8KVR2"/>
<gene>
    <name evidence="9" type="ORF">BSL78_11043</name>
</gene>
<dbReference type="OrthoDB" id="536948at2759"/>
<dbReference type="PANTHER" id="PTHR19331">
    <property type="entry name" value="SCAVENGER RECEPTOR DOMAIN-CONTAINING"/>
    <property type="match status" value="1"/>
</dbReference>
<evidence type="ECO:0000313" key="9">
    <source>
        <dbReference type="EMBL" id="PIK52091.1"/>
    </source>
</evidence>
<evidence type="ECO:0000256" key="6">
    <source>
        <dbReference type="SAM" id="MobiDB-lite"/>
    </source>
</evidence>
<feature type="disulfide bond" evidence="5">
    <location>
        <begin position="115"/>
        <end position="125"/>
    </location>
</feature>
<reference evidence="9 10" key="1">
    <citation type="journal article" date="2017" name="PLoS Biol.">
        <title>The sea cucumber genome provides insights into morphological evolution and visceral regeneration.</title>
        <authorList>
            <person name="Zhang X."/>
            <person name="Sun L."/>
            <person name="Yuan J."/>
            <person name="Sun Y."/>
            <person name="Gao Y."/>
            <person name="Zhang L."/>
            <person name="Li S."/>
            <person name="Dai H."/>
            <person name="Hamel J.F."/>
            <person name="Liu C."/>
            <person name="Yu Y."/>
            <person name="Liu S."/>
            <person name="Lin W."/>
            <person name="Guo K."/>
            <person name="Jin S."/>
            <person name="Xu P."/>
            <person name="Storey K.B."/>
            <person name="Huan P."/>
            <person name="Zhang T."/>
            <person name="Zhou Y."/>
            <person name="Zhang J."/>
            <person name="Lin C."/>
            <person name="Li X."/>
            <person name="Xing L."/>
            <person name="Huo D."/>
            <person name="Sun M."/>
            <person name="Wang L."/>
            <person name="Mercier A."/>
            <person name="Li F."/>
            <person name="Yang H."/>
            <person name="Xiang J."/>
        </authorList>
    </citation>
    <scope>NUCLEOTIDE SEQUENCE [LARGE SCALE GENOMIC DNA]</scope>
    <source>
        <strain evidence="9">Shaxun</strain>
        <tissue evidence="9">Muscle</tissue>
    </source>
</reference>
<protein>
    <recommendedName>
        <fullName evidence="8">SRCR domain-containing protein</fullName>
    </recommendedName>
</protein>
<keyword evidence="3 5" id="KW-1015">Disulfide bond</keyword>
<proteinExistence type="predicted"/>
<keyword evidence="10" id="KW-1185">Reference proteome</keyword>
<keyword evidence="7" id="KW-0812">Transmembrane</keyword>
<evidence type="ECO:0000256" key="5">
    <source>
        <dbReference type="PROSITE-ProRule" id="PRU00196"/>
    </source>
</evidence>
<dbReference type="AlphaFoldDB" id="A0A2G8KVR2"/>
<evidence type="ECO:0000256" key="2">
    <source>
        <dbReference type="ARBA" id="ARBA00022737"/>
    </source>
</evidence>
<feature type="domain" description="SRCR" evidence="8">
    <location>
        <begin position="45"/>
        <end position="144"/>
    </location>
</feature>
<comment type="caution">
    <text evidence="5">Lacks conserved residue(s) required for the propagation of feature annotation.</text>
</comment>
<dbReference type="Gene3D" id="3.10.250.10">
    <property type="entry name" value="SRCR-like domain"/>
    <property type="match status" value="2"/>
</dbReference>
<dbReference type="InterPro" id="IPR001190">
    <property type="entry name" value="SRCR"/>
</dbReference>
<name>A0A2G8KVR2_STIJA</name>
<feature type="region of interest" description="Disordered" evidence="6">
    <location>
        <begin position="289"/>
        <end position="350"/>
    </location>
</feature>
<feature type="compositionally biased region" description="Polar residues" evidence="6">
    <location>
        <begin position="319"/>
        <end position="333"/>
    </location>
</feature>
<sequence>MLDEVRCDGSDHTLSQCRHNGWYDHDCNHGEDIGVTCRTPVTYYPRLVNGYNWYEGRVEVWDGSRWERLCNVNFYEYEASTVCKQLGFPGYEEINNADLYYPIENAPASDVSFNCGPDDYALGSCSISGITVGRYCGSVSVRCTVRQTSLPNGGIAGIVIAAAFVAVFIGVGFLYTYKSSKKNRGRTRTRQPNIAVISGVDNPVGPPAQQHNNCTNVAAPPSYNDVIHNPGYYPQHVAVVPTMQQGPYPPQSNPEASLVQTQPAAPMDHPPPKPDLIYPYPVETASGLTHPVLYPTQPTNPSQVQVNQVQPPPYNSPSTLSSQDQPATQSYEVVQSDEALYQTIEPTTDC</sequence>
<dbReference type="EMBL" id="MRZV01000344">
    <property type="protein sequence ID" value="PIK52091.1"/>
    <property type="molecule type" value="Genomic_DNA"/>
</dbReference>
<keyword evidence="4" id="KW-0325">Glycoprotein</keyword>
<evidence type="ECO:0000259" key="8">
    <source>
        <dbReference type="PROSITE" id="PS50287"/>
    </source>
</evidence>
<organism evidence="9 10">
    <name type="scientific">Stichopus japonicus</name>
    <name type="common">Sea cucumber</name>
    <dbReference type="NCBI Taxonomy" id="307972"/>
    <lineage>
        <taxon>Eukaryota</taxon>
        <taxon>Metazoa</taxon>
        <taxon>Echinodermata</taxon>
        <taxon>Eleutherozoa</taxon>
        <taxon>Echinozoa</taxon>
        <taxon>Holothuroidea</taxon>
        <taxon>Aspidochirotacea</taxon>
        <taxon>Aspidochirotida</taxon>
        <taxon>Stichopodidae</taxon>
        <taxon>Apostichopus</taxon>
    </lineage>
</organism>
<accession>A0A2G8KVR2</accession>
<dbReference type="GO" id="GO:0016020">
    <property type="term" value="C:membrane"/>
    <property type="evidence" value="ECO:0007669"/>
    <property type="project" value="InterPro"/>
</dbReference>
<feature type="compositionally biased region" description="Low complexity" evidence="6">
    <location>
        <begin position="297"/>
        <end position="309"/>
    </location>
</feature>
<dbReference type="InterPro" id="IPR036772">
    <property type="entry name" value="SRCR-like_dom_sf"/>
</dbReference>
<dbReference type="PROSITE" id="PS50287">
    <property type="entry name" value="SRCR_2"/>
    <property type="match status" value="2"/>
</dbReference>
<dbReference type="SMART" id="SM00202">
    <property type="entry name" value="SR"/>
    <property type="match status" value="1"/>
</dbReference>
<evidence type="ECO:0000256" key="3">
    <source>
        <dbReference type="ARBA" id="ARBA00023157"/>
    </source>
</evidence>
<keyword evidence="7" id="KW-1133">Transmembrane helix</keyword>
<evidence type="ECO:0000256" key="4">
    <source>
        <dbReference type="ARBA" id="ARBA00023180"/>
    </source>
</evidence>
<comment type="caution">
    <text evidence="9">The sequence shown here is derived from an EMBL/GenBank/DDBJ whole genome shotgun (WGS) entry which is preliminary data.</text>
</comment>
<dbReference type="Pfam" id="PF00530">
    <property type="entry name" value="SRCR"/>
    <property type="match status" value="2"/>
</dbReference>
<dbReference type="Proteomes" id="UP000230750">
    <property type="component" value="Unassembled WGS sequence"/>
</dbReference>
<feature type="disulfide bond" evidence="5">
    <location>
        <begin position="7"/>
        <end position="17"/>
    </location>
</feature>